<dbReference type="Proteomes" id="UP001197609">
    <property type="component" value="Unassembled WGS sequence"/>
</dbReference>
<dbReference type="GO" id="GO:0048038">
    <property type="term" value="F:quinone binding"/>
    <property type="evidence" value="ECO:0007669"/>
    <property type="project" value="UniProtKB-KW"/>
</dbReference>
<dbReference type="SUPFAM" id="SSF143243">
    <property type="entry name" value="Nqo5-like"/>
    <property type="match status" value="1"/>
</dbReference>
<proteinExistence type="inferred from homology"/>
<evidence type="ECO:0000256" key="4">
    <source>
        <dbReference type="RuleBase" id="RU003456"/>
    </source>
</evidence>
<keyword evidence="3" id="KW-0472">Membrane</keyword>
<name>A0AAJ1AL85_9BACT</name>
<comment type="catalytic activity">
    <reaction evidence="3 5">
        <text>a quinone + NADH + 5 H(+)(in) = a quinol + NAD(+) + 4 H(+)(out)</text>
        <dbReference type="Rhea" id="RHEA:57888"/>
        <dbReference type="ChEBI" id="CHEBI:15378"/>
        <dbReference type="ChEBI" id="CHEBI:24646"/>
        <dbReference type="ChEBI" id="CHEBI:57540"/>
        <dbReference type="ChEBI" id="CHEBI:57945"/>
        <dbReference type="ChEBI" id="CHEBI:132124"/>
    </reaction>
</comment>
<dbReference type="EC" id="7.1.1.-" evidence="3"/>
<gene>
    <name evidence="3" type="primary">nuoC</name>
    <name evidence="7" type="ORF">K8G79_09105</name>
</gene>
<comment type="caution">
    <text evidence="7">The sequence shown here is derived from an EMBL/GenBank/DDBJ whole genome shotgun (WGS) entry which is preliminary data.</text>
</comment>
<dbReference type="InterPro" id="IPR020396">
    <property type="entry name" value="NADH_UbQ_OxRdtase_CS"/>
</dbReference>
<feature type="domain" description="NADH:ubiquinone oxidoreductase 30kDa subunit" evidence="6">
    <location>
        <begin position="37"/>
        <end position="156"/>
    </location>
</feature>
<comment type="function">
    <text evidence="3">NDH-1 shuttles electrons from NADH, via FMN and iron-sulfur (Fe-S) centers, to quinones in the respiratory chain. The immediate electron acceptor for the enzyme in this species is believed to be ubiquinone. Couples the redox reaction to proton translocation (for every two electrons transferred, four hydrogen ions are translocated across the cytoplasmic membrane), and thus conserves the redox energy in a proton gradient.</text>
</comment>
<dbReference type="GO" id="GO:0008137">
    <property type="term" value="F:NADH dehydrogenase (ubiquinone) activity"/>
    <property type="evidence" value="ECO:0007669"/>
    <property type="project" value="InterPro"/>
</dbReference>
<comment type="subcellular location">
    <subcellularLocation>
        <location evidence="3">Cell membrane</location>
        <topology evidence="3">Peripheral membrane protein</topology>
        <orientation evidence="3">Cytoplasmic side</orientation>
    </subcellularLocation>
</comment>
<dbReference type="InterPro" id="IPR010218">
    <property type="entry name" value="NADH_DH_suC"/>
</dbReference>
<dbReference type="GO" id="GO:0005886">
    <property type="term" value="C:plasma membrane"/>
    <property type="evidence" value="ECO:0007669"/>
    <property type="project" value="UniProtKB-SubCell"/>
</dbReference>
<dbReference type="Pfam" id="PF00329">
    <property type="entry name" value="Complex1_30kDa"/>
    <property type="match status" value="1"/>
</dbReference>
<dbReference type="HAMAP" id="MF_01357">
    <property type="entry name" value="NDH1_NuoC"/>
    <property type="match status" value="1"/>
</dbReference>
<dbReference type="AlphaFoldDB" id="A0AAJ1AL85"/>
<evidence type="ECO:0000256" key="1">
    <source>
        <dbReference type="ARBA" id="ARBA00007569"/>
    </source>
</evidence>
<evidence type="ECO:0000256" key="3">
    <source>
        <dbReference type="HAMAP-Rule" id="MF_01357"/>
    </source>
</evidence>
<dbReference type="EMBL" id="JAIOIU010000109">
    <property type="protein sequence ID" value="MBZ0160277.1"/>
    <property type="molecule type" value="Genomic_DNA"/>
</dbReference>
<evidence type="ECO:0000256" key="5">
    <source>
        <dbReference type="RuleBase" id="RU003582"/>
    </source>
</evidence>
<dbReference type="PROSITE" id="PS00542">
    <property type="entry name" value="COMPLEX1_30K"/>
    <property type="match status" value="1"/>
</dbReference>
<keyword evidence="3 5" id="KW-0874">Quinone</keyword>
<dbReference type="PANTHER" id="PTHR10884:SF14">
    <property type="entry name" value="NADH DEHYDROGENASE [UBIQUINONE] IRON-SULFUR PROTEIN 3, MITOCHONDRIAL"/>
    <property type="match status" value="1"/>
</dbReference>
<comment type="similarity">
    <text evidence="1 3 4">Belongs to the complex I 30 kDa subunit family.</text>
</comment>
<keyword evidence="2 3" id="KW-0813">Transport</keyword>
<sequence length="168" mass="19707">MDDVKGAEENLTVSRLRERFPEATLSIRSFRNETTLLVRPGDLIRICRHLKEDPGLLYDFLSDLTAVDRFGDHPRFEVVYHLYSLQYKWRIRLKVQVKEDEAVPSVTSVWGTANWHEREVFDMFGIGFEDHPDLRRILMPDGWEGFPLRKDYPVQASPKWWEEGAAGD</sequence>
<keyword evidence="3" id="KW-0830">Ubiquinone</keyword>
<evidence type="ECO:0000259" key="6">
    <source>
        <dbReference type="Pfam" id="PF00329"/>
    </source>
</evidence>
<dbReference type="InterPro" id="IPR037232">
    <property type="entry name" value="NADH_quin_OxRdtase_su_C/D-like"/>
</dbReference>
<dbReference type="PANTHER" id="PTHR10884">
    <property type="entry name" value="NADH DEHYDROGENASE UBIQUINONE IRON-SULFUR PROTEIN 3"/>
    <property type="match status" value="1"/>
</dbReference>
<evidence type="ECO:0000256" key="2">
    <source>
        <dbReference type="ARBA" id="ARBA00022448"/>
    </source>
</evidence>
<evidence type="ECO:0000313" key="8">
    <source>
        <dbReference type="Proteomes" id="UP001197609"/>
    </source>
</evidence>
<dbReference type="NCBIfam" id="TIGR01961">
    <property type="entry name" value="NuoC_fam"/>
    <property type="match status" value="1"/>
</dbReference>
<reference evidence="7 8" key="1">
    <citation type="journal article" date="2021" name="bioRxiv">
        <title>Unraveling nitrogen, sulfur and carbon metabolic pathways and microbial community transcriptional responses to substrate deprivation and toxicity stresses in a bioreactor mimicking anoxic brackish coastal sediment conditions.</title>
        <authorList>
            <person name="Martins P.D."/>
            <person name="Echeveste M.J."/>
            <person name="Arshad A."/>
            <person name="Kurth J."/>
            <person name="Ouboter H."/>
            <person name="Jetten M.S.M."/>
            <person name="Welte C.U."/>
        </authorList>
    </citation>
    <scope>NUCLEOTIDE SEQUENCE [LARGE SCALE GENOMIC DNA]</scope>
    <source>
        <strain evidence="7">MAG_38</strain>
    </source>
</reference>
<comment type="subunit">
    <text evidence="3">NDH-1 is composed of 14 different subunits. Subunits NuoB, C, D, E, F, and G constitute the peripheral sector of the complex.</text>
</comment>
<dbReference type="GO" id="GO:0050136">
    <property type="term" value="F:NADH dehydrogenase (quinone) (non-electrogenic) activity"/>
    <property type="evidence" value="ECO:0007669"/>
    <property type="project" value="UniProtKB-UniRule"/>
</dbReference>
<dbReference type="Gene3D" id="3.30.460.80">
    <property type="entry name" value="NADH:ubiquinone oxidoreductase, 30kDa subunit"/>
    <property type="match status" value="1"/>
</dbReference>
<organism evidence="7 8">
    <name type="scientific">Candidatus Methylomirabilis tolerans</name>
    <dbReference type="NCBI Taxonomy" id="3123416"/>
    <lineage>
        <taxon>Bacteria</taxon>
        <taxon>Candidatus Methylomirabilota</taxon>
        <taxon>Candidatus Methylomirabilia</taxon>
        <taxon>Candidatus Methylomirabilales</taxon>
        <taxon>Candidatus Methylomirabilaceae</taxon>
        <taxon>Candidatus Methylomirabilis</taxon>
    </lineage>
</organism>
<keyword evidence="3 4" id="KW-0520">NAD</keyword>
<evidence type="ECO:0000313" key="7">
    <source>
        <dbReference type="EMBL" id="MBZ0160277.1"/>
    </source>
</evidence>
<keyword evidence="3" id="KW-1003">Cell membrane</keyword>
<dbReference type="InterPro" id="IPR001268">
    <property type="entry name" value="NADH_UbQ_OxRdtase_30kDa_su"/>
</dbReference>
<protein>
    <recommendedName>
        <fullName evidence="3">NADH-quinone oxidoreductase subunit C</fullName>
        <ecNumber evidence="3">7.1.1.-</ecNumber>
    </recommendedName>
    <alternativeName>
        <fullName evidence="3">NADH dehydrogenase I subunit C</fullName>
    </alternativeName>
    <alternativeName>
        <fullName evidence="3">NDH-1 subunit C</fullName>
    </alternativeName>
</protein>
<accession>A0AAJ1AL85</accession>
<keyword evidence="3 4" id="KW-1278">Translocase</keyword>